<name>A0A1E1F0M2_9SPHN</name>
<evidence type="ECO:0000256" key="2">
    <source>
        <dbReference type="ARBA" id="ARBA00022475"/>
    </source>
</evidence>
<evidence type="ECO:0000259" key="8">
    <source>
        <dbReference type="Pfam" id="PF02706"/>
    </source>
</evidence>
<dbReference type="OrthoDB" id="9795292at2"/>
<feature type="coiled-coil region" evidence="6">
    <location>
        <begin position="328"/>
        <end position="386"/>
    </location>
</feature>
<dbReference type="NCBIfam" id="TIGR03007">
    <property type="entry name" value="pepcterm_ChnLen"/>
    <property type="match status" value="1"/>
</dbReference>
<gene>
    <name evidence="9" type="ORF">SCLO_1010300</name>
</gene>
<keyword evidence="2" id="KW-1003">Cell membrane</keyword>
<feature type="domain" description="Polysaccharide chain length determinant N-terminal" evidence="8">
    <location>
        <begin position="11"/>
        <end position="92"/>
    </location>
</feature>
<dbReference type="AlphaFoldDB" id="A0A1E1F0M2"/>
<evidence type="ECO:0000256" key="6">
    <source>
        <dbReference type="SAM" id="Coils"/>
    </source>
</evidence>
<feature type="coiled-coil region" evidence="6">
    <location>
        <begin position="181"/>
        <end position="236"/>
    </location>
</feature>
<keyword evidence="10" id="KW-1185">Reference proteome</keyword>
<evidence type="ECO:0000256" key="3">
    <source>
        <dbReference type="ARBA" id="ARBA00022692"/>
    </source>
</evidence>
<dbReference type="InterPro" id="IPR014345">
    <property type="entry name" value="XrtA_polysacc_chain"/>
</dbReference>
<dbReference type="RefSeq" id="WP_066520759.1">
    <property type="nucleotide sequence ID" value="NZ_AP017655.1"/>
</dbReference>
<protein>
    <submittedName>
        <fullName evidence="9">Polysaccharide chain length determinant protein</fullName>
    </submittedName>
</protein>
<comment type="subcellular location">
    <subcellularLocation>
        <location evidence="1">Cell membrane</location>
        <topology evidence="1">Multi-pass membrane protein</topology>
    </subcellularLocation>
</comment>
<evidence type="ECO:0000256" key="5">
    <source>
        <dbReference type="ARBA" id="ARBA00023136"/>
    </source>
</evidence>
<dbReference type="InterPro" id="IPR050445">
    <property type="entry name" value="Bact_polysacc_biosynth/exp"/>
</dbReference>
<dbReference type="Pfam" id="PF02706">
    <property type="entry name" value="Wzz"/>
    <property type="match status" value="1"/>
</dbReference>
<evidence type="ECO:0000256" key="7">
    <source>
        <dbReference type="SAM" id="Phobius"/>
    </source>
</evidence>
<reference evidence="9 10" key="1">
    <citation type="submission" date="2016-10" db="EMBL/GenBank/DDBJ databases">
        <title>Complete Genome Sequence of the Nonylphenol-Degrading Bacterium Sphingobium cloacae JCM 10874T.</title>
        <authorList>
            <person name="Ootsuka M."/>
            <person name="Nishizawa T."/>
            <person name="Ohta H."/>
        </authorList>
    </citation>
    <scope>NUCLEOTIDE SEQUENCE [LARGE SCALE GENOMIC DNA]</scope>
    <source>
        <strain evidence="9 10">JCM 10874</strain>
    </source>
</reference>
<evidence type="ECO:0000313" key="9">
    <source>
        <dbReference type="EMBL" id="BAV64070.1"/>
    </source>
</evidence>
<keyword evidence="4 7" id="KW-1133">Transmembrane helix</keyword>
<keyword evidence="6" id="KW-0175">Coiled coil</keyword>
<evidence type="ECO:0000313" key="10">
    <source>
        <dbReference type="Proteomes" id="UP000218272"/>
    </source>
</evidence>
<feature type="coiled-coil region" evidence="6">
    <location>
        <begin position="66"/>
        <end position="93"/>
    </location>
</feature>
<accession>A0A1E1F0M2</accession>
<keyword evidence="5 7" id="KW-0472">Membrane</keyword>
<keyword evidence="3 7" id="KW-0812">Transmembrane</keyword>
<dbReference type="KEGG" id="sclo:SCLO_1010300"/>
<dbReference type="InterPro" id="IPR003856">
    <property type="entry name" value="LPS_length_determ_N"/>
</dbReference>
<organism evidence="9 10">
    <name type="scientific">Sphingobium cloacae</name>
    <dbReference type="NCBI Taxonomy" id="120107"/>
    <lineage>
        <taxon>Bacteria</taxon>
        <taxon>Pseudomonadati</taxon>
        <taxon>Pseudomonadota</taxon>
        <taxon>Alphaproteobacteria</taxon>
        <taxon>Sphingomonadales</taxon>
        <taxon>Sphingomonadaceae</taxon>
        <taxon>Sphingobium</taxon>
    </lineage>
</organism>
<dbReference type="PANTHER" id="PTHR32309">
    <property type="entry name" value="TYROSINE-PROTEIN KINASE"/>
    <property type="match status" value="1"/>
</dbReference>
<proteinExistence type="predicted"/>
<evidence type="ECO:0000256" key="1">
    <source>
        <dbReference type="ARBA" id="ARBA00004651"/>
    </source>
</evidence>
<feature type="transmembrane region" description="Helical" evidence="7">
    <location>
        <begin position="20"/>
        <end position="40"/>
    </location>
</feature>
<dbReference type="EMBL" id="AP017655">
    <property type="protein sequence ID" value="BAV64070.1"/>
    <property type="molecule type" value="Genomic_DNA"/>
</dbReference>
<dbReference type="PANTHER" id="PTHR32309:SF31">
    <property type="entry name" value="CAPSULAR EXOPOLYSACCHARIDE FAMILY"/>
    <property type="match status" value="1"/>
</dbReference>
<evidence type="ECO:0000256" key="4">
    <source>
        <dbReference type="ARBA" id="ARBA00022989"/>
    </source>
</evidence>
<dbReference type="Proteomes" id="UP000218272">
    <property type="component" value="Chromosome SCLO_1"/>
</dbReference>
<sequence length="506" mass="53932">MAGLYDEFLVILHGIWNRRWVALAVAWGVCMLGWLGVALIPNSYQSKARVYVNTQSLLEDKVGITQVQSQQDLDRLRQTLASAENLEKVVRDTDLSQGISGPRDMAAKITALRENISIMAQADPSMIDISAISADSSLSDGANARIAQQIVQKMIDIFQEANLTSDRTETKQSLAFLDQQIAQRGKQLAAAEQRRAEFEQRFIGLLPGAGSIGQRMDAARQEISNIDAQLVQAQSALSAMNGQLAATPQSLPGVGAAGAPSSLAQAQSELASMRSRGWTADHPDVIAMQRQVDALRKQGVGAVAGTGGTPNPAYLSLKSMQADRAATVQALNARKAQLQADLNVMTSRQTNEPGIAAEQEKLARDYDVLKAQYDKLLSDREEIRLRGEVKTETGAVQFRVLAPPSAPTAPIAPNRPILLIGVLVLGIGAGVGVAFAIGQLKGTFPTAARLERVAGIPVVGSISQTLNAGQAAIEKQRLKWFAGASGGLAAVCLLLIAVEFIQRGMA</sequence>
<dbReference type="GO" id="GO:0005886">
    <property type="term" value="C:plasma membrane"/>
    <property type="evidence" value="ECO:0007669"/>
    <property type="project" value="UniProtKB-SubCell"/>
</dbReference>
<feature type="transmembrane region" description="Helical" evidence="7">
    <location>
        <begin position="480"/>
        <end position="501"/>
    </location>
</feature>
<feature type="transmembrane region" description="Helical" evidence="7">
    <location>
        <begin position="417"/>
        <end position="437"/>
    </location>
</feature>